<keyword evidence="6 10" id="KW-0328">Glycosyltransferase</keyword>
<evidence type="ECO:0000256" key="8">
    <source>
        <dbReference type="ARBA" id="ARBA00030686"/>
    </source>
</evidence>
<keyword evidence="12" id="KW-1185">Reference proteome</keyword>
<comment type="catalytic activity">
    <reaction evidence="9 10">
        <text>5,6-dimethylbenzimidazole + nicotinate beta-D-ribonucleotide = alpha-ribazole 5'-phosphate + nicotinate + H(+)</text>
        <dbReference type="Rhea" id="RHEA:11196"/>
        <dbReference type="ChEBI" id="CHEBI:15378"/>
        <dbReference type="ChEBI" id="CHEBI:15890"/>
        <dbReference type="ChEBI" id="CHEBI:32544"/>
        <dbReference type="ChEBI" id="CHEBI:57502"/>
        <dbReference type="ChEBI" id="CHEBI:57918"/>
        <dbReference type="EC" id="2.4.2.21"/>
    </reaction>
</comment>
<dbReference type="EMBL" id="PGTO01000003">
    <property type="protein sequence ID" value="RAU23005.1"/>
    <property type="molecule type" value="Genomic_DNA"/>
</dbReference>
<dbReference type="HAMAP" id="MF_00230">
    <property type="entry name" value="CobT"/>
    <property type="match status" value="1"/>
</dbReference>
<keyword evidence="5 10" id="KW-0169">Cobalamin biosynthesis</keyword>
<evidence type="ECO:0000256" key="3">
    <source>
        <dbReference type="ARBA" id="ARBA00011991"/>
    </source>
</evidence>
<sequence>MSGDLLIILVYRTGRGSPQYVGRVSLNFTISSVADIRALLAEMPSRDLDAVAAWGAREPQLTKPAGSLGRLEDLSQWLSAWQGRHPPRLATPRARVFAGNHGVAALGVSAFPAEVTLQMVANFRHGGAAINQLCKAFDVQLDVVALDLERPSADFTQGAALSEDEFVAAFASGMESVPADTDLLVIGEMGIGNTTPAAAVSCALFGGEAADWTGRGTGVEGGALARKIEVVAAGVKLHRGNPPLDILRRLGGRELAAMAGAVVAARLGRVPVMLDGYVTTAAVAALALERADALDHCMVGHVSVEPGHLRLMGKLGKTALLDLGMRLGEGSGAAVAVGLVKAAVACHVGMATFAEAGVSDKG</sequence>
<evidence type="ECO:0000256" key="1">
    <source>
        <dbReference type="ARBA" id="ARBA00005049"/>
    </source>
</evidence>
<gene>
    <name evidence="10 11" type="primary">cobT</name>
    <name evidence="11" type="ORF">CU669_06420</name>
</gene>
<protein>
    <recommendedName>
        <fullName evidence="4 10">Nicotinate-nucleotide--dimethylbenzimidazole phosphoribosyltransferase</fullName>
        <shortName evidence="10">NN:DBI PRT</shortName>
        <ecNumber evidence="3 10">2.4.2.21</ecNumber>
    </recommendedName>
    <alternativeName>
        <fullName evidence="8 10">N(1)-alpha-phosphoribosyltransferase</fullName>
    </alternativeName>
</protein>
<dbReference type="EC" id="2.4.2.21" evidence="3 10"/>
<evidence type="ECO:0000256" key="5">
    <source>
        <dbReference type="ARBA" id="ARBA00022573"/>
    </source>
</evidence>
<comment type="similarity">
    <text evidence="2 10">Belongs to the CobT family.</text>
</comment>
<dbReference type="InterPro" id="IPR036087">
    <property type="entry name" value="Nict_dMeBzImd_PRibTrfase_sf"/>
</dbReference>
<dbReference type="GO" id="GO:0009236">
    <property type="term" value="P:cobalamin biosynthetic process"/>
    <property type="evidence" value="ECO:0007669"/>
    <property type="project" value="UniProtKB-UniRule"/>
</dbReference>
<name>A0A364P1L2_9PROT</name>
<evidence type="ECO:0000256" key="2">
    <source>
        <dbReference type="ARBA" id="ARBA00007110"/>
    </source>
</evidence>
<dbReference type="CDD" id="cd02439">
    <property type="entry name" value="DMB-PRT_CobT"/>
    <property type="match status" value="1"/>
</dbReference>
<comment type="caution">
    <text evidence="11">The sequence shown here is derived from an EMBL/GenBank/DDBJ whole genome shotgun (WGS) entry which is preliminary data.</text>
</comment>
<dbReference type="AlphaFoldDB" id="A0A364P1L2"/>
<dbReference type="InterPro" id="IPR023195">
    <property type="entry name" value="Nict_dMeBzImd_PRibTrfase_N"/>
</dbReference>
<dbReference type="Gene3D" id="1.10.1610.10">
    <property type="match status" value="1"/>
</dbReference>
<dbReference type="UniPathway" id="UPA00061">
    <property type="reaction ID" value="UER00516"/>
</dbReference>
<dbReference type="NCBIfam" id="NF000996">
    <property type="entry name" value="PRK00105.1"/>
    <property type="match status" value="1"/>
</dbReference>
<evidence type="ECO:0000256" key="4">
    <source>
        <dbReference type="ARBA" id="ARBA00015486"/>
    </source>
</evidence>
<dbReference type="GO" id="GO:0008939">
    <property type="term" value="F:nicotinate-nucleotide-dimethylbenzimidazole phosphoribosyltransferase activity"/>
    <property type="evidence" value="ECO:0007669"/>
    <property type="project" value="UniProtKB-UniRule"/>
</dbReference>
<dbReference type="InterPro" id="IPR003200">
    <property type="entry name" value="Nict_dMeBzImd_PRibTrfase"/>
</dbReference>
<evidence type="ECO:0000313" key="12">
    <source>
        <dbReference type="Proteomes" id="UP000251075"/>
    </source>
</evidence>
<keyword evidence="7 10" id="KW-0808">Transferase</keyword>
<dbReference type="PANTHER" id="PTHR43463:SF1">
    <property type="entry name" value="NICOTINATE-NUCLEOTIDE--DIMETHYLBENZIMIDAZOLE PHOSPHORIBOSYLTRANSFERASE"/>
    <property type="match status" value="1"/>
</dbReference>
<evidence type="ECO:0000256" key="7">
    <source>
        <dbReference type="ARBA" id="ARBA00022679"/>
    </source>
</evidence>
<dbReference type="Gene3D" id="3.40.50.10210">
    <property type="match status" value="1"/>
</dbReference>
<dbReference type="Proteomes" id="UP000251075">
    <property type="component" value="Unassembled WGS sequence"/>
</dbReference>
<feature type="active site" description="Proton acceptor" evidence="10">
    <location>
        <position position="329"/>
    </location>
</feature>
<comment type="pathway">
    <text evidence="1 10">Nucleoside biosynthesis; alpha-ribazole biosynthesis; alpha-ribazole from 5,6-dimethylbenzimidazole: step 1/2.</text>
</comment>
<evidence type="ECO:0000256" key="9">
    <source>
        <dbReference type="ARBA" id="ARBA00047340"/>
    </source>
</evidence>
<dbReference type="InterPro" id="IPR017846">
    <property type="entry name" value="Nict_dMeBzImd_PRibTrfase_bact"/>
</dbReference>
<dbReference type="SUPFAM" id="SSF52733">
    <property type="entry name" value="Nicotinate mononucleotide:5,6-dimethylbenzimidazole phosphoribosyltransferase (CobT)"/>
    <property type="match status" value="1"/>
</dbReference>
<evidence type="ECO:0000313" key="11">
    <source>
        <dbReference type="EMBL" id="RAU23005.1"/>
    </source>
</evidence>
<comment type="function">
    <text evidence="10">Catalyzes the synthesis of alpha-ribazole-5'-phosphate from nicotinate mononucleotide (NAMN) and 5,6-dimethylbenzimidazole (DMB).</text>
</comment>
<organism evidence="11 12">
    <name type="scientific">Paramagnetospirillum kuznetsovii</name>
    <dbReference type="NCBI Taxonomy" id="2053833"/>
    <lineage>
        <taxon>Bacteria</taxon>
        <taxon>Pseudomonadati</taxon>
        <taxon>Pseudomonadota</taxon>
        <taxon>Alphaproteobacteria</taxon>
        <taxon>Rhodospirillales</taxon>
        <taxon>Magnetospirillaceae</taxon>
        <taxon>Paramagnetospirillum</taxon>
    </lineage>
</organism>
<dbReference type="NCBIfam" id="TIGR03160">
    <property type="entry name" value="cobT_DBIPRT"/>
    <property type="match status" value="1"/>
</dbReference>
<proteinExistence type="inferred from homology"/>
<dbReference type="Pfam" id="PF02277">
    <property type="entry name" value="DBI_PRT"/>
    <property type="match status" value="1"/>
</dbReference>
<accession>A0A364P1L2</accession>
<dbReference type="PANTHER" id="PTHR43463">
    <property type="entry name" value="NICOTINATE-NUCLEOTIDE--DIMETHYLBENZIMIDAZOLE PHOSPHORIBOSYLTRANSFERASE"/>
    <property type="match status" value="1"/>
</dbReference>
<dbReference type="OrthoDB" id="9781491at2"/>
<reference evidence="11 12" key="1">
    <citation type="submission" date="2017-11" db="EMBL/GenBank/DDBJ databases">
        <title>Draft genome sequence of magnetotactic bacterium Magnetospirillum kuznetsovii LBB-42.</title>
        <authorList>
            <person name="Grouzdev D.S."/>
            <person name="Rysina M.S."/>
            <person name="Baslerov R.V."/>
            <person name="Koziaeva V."/>
        </authorList>
    </citation>
    <scope>NUCLEOTIDE SEQUENCE [LARGE SCALE GENOMIC DNA]</scope>
    <source>
        <strain evidence="11 12">LBB-42</strain>
    </source>
</reference>
<evidence type="ECO:0000256" key="6">
    <source>
        <dbReference type="ARBA" id="ARBA00022676"/>
    </source>
</evidence>
<evidence type="ECO:0000256" key="10">
    <source>
        <dbReference type="HAMAP-Rule" id="MF_00230"/>
    </source>
</evidence>